<keyword evidence="1" id="KW-0539">Nucleus</keyword>
<dbReference type="Proteomes" id="UP000243723">
    <property type="component" value="Unassembled WGS sequence"/>
</dbReference>
<sequence>MAEAQLPGNMLKRKRSSPSISSASAPPPPPKTPKTTNAVQINYLARQSPQDLPLLSKTETIPNILDVLSSYSSVLDRHESLASNLGARPLGPILIKRFERCFDAPPDIIASHSHAKDTSETPQVTWLEVIQFAQSHPGQFTLSTFSEGRRVCQFYYPQKQVRVQVTEEDFLFIKSGRCQDLIPPLPIWEDEEKEVGTCEILEKQLRELTNAADTVAARTRQLSHRLKGRRMAIMERRAGEKQANAADIDTHDSVHDQPSPDNPAYRNSGVGFTAVNGASSGSSAAVNGVEPPAPTAPVSVRHELLKHFQSLSQNQTSASRRQSVAAASPKAPQPPVMHSTPYHEPEPMPAHVPSSRPDPLSYYLASTEPPPPVATAAARLTPAHGPKHNFSRPLAPGQEITQPFRNLCQAHMESLPRGSRVMPPCDRCRRLKMDCLKNLTSCQGCTKKHARCHWKEVGRDEVEGLEGFGLEGASGGAGSAGDAAGMTGSDRDYESEDDGGGALEDLEALGREDESEHERPGVKSVERRAWENEMGGRTGDDRGQVIATAGGNSVIEAQDRARDVFRGGLPYSTPTTGNTSFREAAVEHPRLSTSGGGSSPKSGPPSVTAVPASSTTEAARPSTASDRAQESRTLPFPPFEPPQQRHHHDPARPHDQPHPDPVSSNHGTFRPSSAFTSVNNATSSGRSTPVSATNKMDIDRPTNGFHPPPPAHRRESPNQHAEQAREEQRKLASERWAADKARNEAEAKEREQESARAKEADAAKEKEREAREREAERERTERAVSPFSATIGRPKSAAGQGQEGGEARRGFLEGVGGGSGVSVGGGGGPGGSSGWRGIVSCHYRLTPASPHERRHSNDRTKDENERSSPLKDSSRLRTSKLNPREHEHSPTAPLNKRAQTTHPLSEQSIHMAKEFLAPLFEPDLCVLRYAIQIMHHGSDAACGSPGRVDGLGVREREGQG</sequence>
<feature type="compositionally biased region" description="Basic and acidic residues" evidence="2">
    <location>
        <begin position="508"/>
        <end position="531"/>
    </location>
</feature>
<dbReference type="EMBL" id="NHZQ01000121">
    <property type="protein sequence ID" value="PSK51911.1"/>
    <property type="molecule type" value="Genomic_DNA"/>
</dbReference>
<evidence type="ECO:0000313" key="4">
    <source>
        <dbReference type="EMBL" id="PSK51911.1"/>
    </source>
</evidence>
<feature type="region of interest" description="Disordered" evidence="2">
    <location>
        <begin position="846"/>
        <end position="905"/>
    </location>
</feature>
<name>A0A2P7ZUN1_9PEZI</name>
<reference evidence="4 5" key="1">
    <citation type="submission" date="2017-05" db="EMBL/GenBank/DDBJ databases">
        <title>Draft genome sequence of Elsinoe australis.</title>
        <authorList>
            <person name="Cheng Q."/>
        </authorList>
    </citation>
    <scope>NUCLEOTIDE SEQUENCE [LARGE SCALE GENOMIC DNA]</scope>
    <source>
        <strain evidence="4 5">NL1</strain>
    </source>
</reference>
<dbReference type="AlphaFoldDB" id="A0A2P7ZUN1"/>
<dbReference type="GO" id="GO:0000981">
    <property type="term" value="F:DNA-binding transcription factor activity, RNA polymerase II-specific"/>
    <property type="evidence" value="ECO:0007669"/>
    <property type="project" value="InterPro"/>
</dbReference>
<dbReference type="PROSITE" id="PS00463">
    <property type="entry name" value="ZN2_CY6_FUNGAL_1"/>
    <property type="match status" value="1"/>
</dbReference>
<dbReference type="GO" id="GO:0008270">
    <property type="term" value="F:zinc ion binding"/>
    <property type="evidence" value="ECO:0007669"/>
    <property type="project" value="InterPro"/>
</dbReference>
<feature type="compositionally biased region" description="Low complexity" evidence="2">
    <location>
        <begin position="317"/>
        <end position="328"/>
    </location>
</feature>
<evidence type="ECO:0000313" key="5">
    <source>
        <dbReference type="Proteomes" id="UP000243723"/>
    </source>
</evidence>
<proteinExistence type="predicted"/>
<comment type="caution">
    <text evidence="4">The sequence shown here is derived from an EMBL/GenBank/DDBJ whole genome shotgun (WGS) entry which is preliminary data.</text>
</comment>
<feature type="compositionally biased region" description="Acidic residues" evidence="2">
    <location>
        <begin position="493"/>
        <end position="507"/>
    </location>
</feature>
<feature type="compositionally biased region" description="Basic and acidic residues" evidence="2">
    <location>
        <begin position="712"/>
        <end position="782"/>
    </location>
</feature>
<protein>
    <submittedName>
        <fullName evidence="4">GYF domain-containing protein mpd2</fullName>
    </submittedName>
</protein>
<accession>A0A2P7ZUN1</accession>
<feature type="compositionally biased region" description="Basic and acidic residues" evidence="2">
    <location>
        <begin position="855"/>
        <end position="875"/>
    </location>
</feature>
<dbReference type="SUPFAM" id="SSF57701">
    <property type="entry name" value="Zn2/Cys6 DNA-binding domain"/>
    <property type="match status" value="1"/>
</dbReference>
<dbReference type="OrthoDB" id="5422841at2759"/>
<organism evidence="4 5">
    <name type="scientific">Elsinoe australis</name>
    <dbReference type="NCBI Taxonomy" id="40998"/>
    <lineage>
        <taxon>Eukaryota</taxon>
        <taxon>Fungi</taxon>
        <taxon>Dikarya</taxon>
        <taxon>Ascomycota</taxon>
        <taxon>Pezizomycotina</taxon>
        <taxon>Dothideomycetes</taxon>
        <taxon>Dothideomycetidae</taxon>
        <taxon>Myriangiales</taxon>
        <taxon>Elsinoaceae</taxon>
        <taxon>Elsinoe</taxon>
    </lineage>
</organism>
<evidence type="ECO:0000256" key="2">
    <source>
        <dbReference type="SAM" id="MobiDB-lite"/>
    </source>
</evidence>
<feature type="region of interest" description="Disordered" evidence="2">
    <location>
        <begin position="311"/>
        <end position="358"/>
    </location>
</feature>
<feature type="region of interest" description="Disordered" evidence="2">
    <location>
        <begin position="1"/>
        <end position="37"/>
    </location>
</feature>
<keyword evidence="5" id="KW-1185">Reference proteome</keyword>
<evidence type="ECO:0000259" key="3">
    <source>
        <dbReference type="PROSITE" id="PS00463"/>
    </source>
</evidence>
<dbReference type="CDD" id="cd00067">
    <property type="entry name" value="GAL4"/>
    <property type="match status" value="1"/>
</dbReference>
<dbReference type="STRING" id="40998.A0A2P7ZUN1"/>
<feature type="region of interest" description="Disordered" evidence="2">
    <location>
        <begin position="237"/>
        <end position="273"/>
    </location>
</feature>
<dbReference type="InterPro" id="IPR036864">
    <property type="entry name" value="Zn2-C6_fun-type_DNA-bd_sf"/>
</dbReference>
<gene>
    <name evidence="4" type="ORF">B9Z65_3178</name>
</gene>
<feature type="region of interest" description="Disordered" evidence="2">
    <location>
        <begin position="468"/>
        <end position="545"/>
    </location>
</feature>
<feature type="compositionally biased region" description="Polar residues" evidence="2">
    <location>
        <begin position="662"/>
        <end position="694"/>
    </location>
</feature>
<feature type="compositionally biased region" description="Gly residues" evidence="2">
    <location>
        <begin position="813"/>
        <end position="833"/>
    </location>
</feature>
<evidence type="ECO:0000256" key="1">
    <source>
        <dbReference type="ARBA" id="ARBA00023242"/>
    </source>
</evidence>
<feature type="domain" description="Zn(2)-C6 fungal-type" evidence="3">
    <location>
        <begin position="424"/>
        <end position="452"/>
    </location>
</feature>
<feature type="region of interest" description="Disordered" evidence="2">
    <location>
        <begin position="586"/>
        <end position="833"/>
    </location>
</feature>
<feature type="compositionally biased region" description="Gly residues" evidence="2">
    <location>
        <begin position="468"/>
        <end position="479"/>
    </location>
</feature>
<dbReference type="InterPro" id="IPR001138">
    <property type="entry name" value="Zn2Cys6_DnaBD"/>
</dbReference>
<feature type="compositionally biased region" description="Polar residues" evidence="2">
    <location>
        <begin position="611"/>
        <end position="626"/>
    </location>
</feature>